<dbReference type="EMBL" id="VNHS01000007">
    <property type="protein sequence ID" value="TYP73147.1"/>
    <property type="molecule type" value="Genomic_DNA"/>
</dbReference>
<name>A0A5S5C1H6_9BACL</name>
<accession>A0A5S5C1H6</accession>
<proteinExistence type="predicted"/>
<dbReference type="Proteomes" id="UP000323257">
    <property type="component" value="Unassembled WGS sequence"/>
</dbReference>
<sequence>MSKVSFRDLFDADLLAKDEADKQKREQRTVRGDLFIREKLSIDVASIELAVVCFMSLSCASCIDLLPQLPAFADHFEGTFILVSSGTEEENNELASHFGFSFAVITMSKEERLRKYGSSTTPYAYFLEDGYVMNAAVVDSIPELHALIGRVEETNEV</sequence>
<evidence type="ECO:0000313" key="2">
    <source>
        <dbReference type="Proteomes" id="UP000323257"/>
    </source>
</evidence>
<gene>
    <name evidence="1" type="ORF">BCM02_107131</name>
</gene>
<dbReference type="Gene3D" id="3.40.30.10">
    <property type="entry name" value="Glutaredoxin"/>
    <property type="match status" value="1"/>
</dbReference>
<comment type="caution">
    <text evidence="1">The sequence shown here is derived from an EMBL/GenBank/DDBJ whole genome shotgun (WGS) entry which is preliminary data.</text>
</comment>
<keyword evidence="2" id="KW-1185">Reference proteome</keyword>
<protein>
    <recommendedName>
        <fullName evidence="3">AhpC/TSA family protein</fullName>
    </recommendedName>
</protein>
<dbReference type="RefSeq" id="WP_148930710.1">
    <property type="nucleotide sequence ID" value="NZ_VNHS01000007.1"/>
</dbReference>
<evidence type="ECO:0008006" key="3">
    <source>
        <dbReference type="Google" id="ProtNLM"/>
    </source>
</evidence>
<dbReference type="InterPro" id="IPR036249">
    <property type="entry name" value="Thioredoxin-like_sf"/>
</dbReference>
<dbReference type="OrthoDB" id="2738084at2"/>
<reference evidence="1 2" key="1">
    <citation type="submission" date="2019-07" db="EMBL/GenBank/DDBJ databases">
        <title>Genomic Encyclopedia of Type Strains, Phase III (KMG-III): the genomes of soil and plant-associated and newly described type strains.</title>
        <authorList>
            <person name="Whitman W."/>
        </authorList>
    </citation>
    <scope>NUCLEOTIDE SEQUENCE [LARGE SCALE GENOMIC DNA]</scope>
    <source>
        <strain evidence="1 2">BL24</strain>
    </source>
</reference>
<dbReference type="SUPFAM" id="SSF52833">
    <property type="entry name" value="Thioredoxin-like"/>
    <property type="match status" value="1"/>
</dbReference>
<dbReference type="AlphaFoldDB" id="A0A5S5C1H6"/>
<evidence type="ECO:0000313" key="1">
    <source>
        <dbReference type="EMBL" id="TYP73147.1"/>
    </source>
</evidence>
<organism evidence="1 2">
    <name type="scientific">Paenibacillus methanolicus</name>
    <dbReference type="NCBI Taxonomy" id="582686"/>
    <lineage>
        <taxon>Bacteria</taxon>
        <taxon>Bacillati</taxon>
        <taxon>Bacillota</taxon>
        <taxon>Bacilli</taxon>
        <taxon>Bacillales</taxon>
        <taxon>Paenibacillaceae</taxon>
        <taxon>Paenibacillus</taxon>
    </lineage>
</organism>